<dbReference type="EMBL" id="CP014782">
    <property type="protein sequence ID" value="AQS40346.1"/>
    <property type="molecule type" value="Genomic_DNA"/>
</dbReference>
<name>A0A1S6HXN3_9GAMM</name>
<protein>
    <submittedName>
        <fullName evidence="2">Uncharacterized protein</fullName>
    </submittedName>
</protein>
<dbReference type="RefSeq" id="WP_077755147.1">
    <property type="nucleotide sequence ID" value="NZ_CP014782.1"/>
</dbReference>
<dbReference type="KEGG" id="spsw:Sps_05277"/>
<evidence type="ECO:0000313" key="2">
    <source>
        <dbReference type="EMBL" id="AQS40346.1"/>
    </source>
</evidence>
<dbReference type="Proteomes" id="UP000189545">
    <property type="component" value="Chromosome"/>
</dbReference>
<keyword evidence="1" id="KW-0732">Signal</keyword>
<organism evidence="2 3">
    <name type="scientific">Shewanella psychrophila</name>
    <dbReference type="NCBI Taxonomy" id="225848"/>
    <lineage>
        <taxon>Bacteria</taxon>
        <taxon>Pseudomonadati</taxon>
        <taxon>Pseudomonadota</taxon>
        <taxon>Gammaproteobacteria</taxon>
        <taxon>Alteromonadales</taxon>
        <taxon>Shewanellaceae</taxon>
        <taxon>Shewanella</taxon>
    </lineage>
</organism>
<feature type="chain" id="PRO_5012119617" evidence="1">
    <location>
        <begin position="22"/>
        <end position="99"/>
    </location>
</feature>
<feature type="signal peptide" evidence="1">
    <location>
        <begin position="1"/>
        <end position="21"/>
    </location>
</feature>
<accession>A0A1S6HXN3</accession>
<evidence type="ECO:0000313" key="3">
    <source>
        <dbReference type="Proteomes" id="UP000189545"/>
    </source>
</evidence>
<keyword evidence="3" id="KW-1185">Reference proteome</keyword>
<gene>
    <name evidence="2" type="ORF">Sps_05277</name>
</gene>
<evidence type="ECO:0000256" key="1">
    <source>
        <dbReference type="SAM" id="SignalP"/>
    </source>
</evidence>
<sequence>MKLLTSVALSAVFVFSSVAVADIPDFSKTSAAKSSYDFSKNQPVKGNQLQQASTRHDFSKTVAASEKYLFSINEAAVVQKVVFPSTQHDFSTTSAMKRI</sequence>
<reference evidence="2 3" key="1">
    <citation type="submission" date="2016-03" db="EMBL/GenBank/DDBJ databases">
        <title>Complete genome sequence of Shewanella psychrophila WP2, a deep sea bacterium isolated from west Pacific sediment.</title>
        <authorList>
            <person name="Xu G."/>
            <person name="Jian H."/>
        </authorList>
    </citation>
    <scope>NUCLEOTIDE SEQUENCE [LARGE SCALE GENOMIC DNA]</scope>
    <source>
        <strain evidence="2 3">WP2</strain>
    </source>
</reference>
<dbReference type="OrthoDB" id="6272530at2"/>
<proteinExistence type="predicted"/>
<dbReference type="AlphaFoldDB" id="A0A1S6HXN3"/>